<organism evidence="2 3">
    <name type="scientific">Actinocorallia libanotica</name>
    <dbReference type="NCBI Taxonomy" id="46162"/>
    <lineage>
        <taxon>Bacteria</taxon>
        <taxon>Bacillati</taxon>
        <taxon>Actinomycetota</taxon>
        <taxon>Actinomycetes</taxon>
        <taxon>Streptosporangiales</taxon>
        <taxon>Thermomonosporaceae</taxon>
        <taxon>Actinocorallia</taxon>
    </lineage>
</organism>
<gene>
    <name evidence="2" type="ORF">GCM10009550_75020</name>
</gene>
<reference evidence="2 3" key="1">
    <citation type="journal article" date="2019" name="Int. J. Syst. Evol. Microbiol.">
        <title>The Global Catalogue of Microorganisms (GCM) 10K type strain sequencing project: providing services to taxonomists for standard genome sequencing and annotation.</title>
        <authorList>
            <consortium name="The Broad Institute Genomics Platform"/>
            <consortium name="The Broad Institute Genome Sequencing Center for Infectious Disease"/>
            <person name="Wu L."/>
            <person name="Ma J."/>
        </authorList>
    </citation>
    <scope>NUCLEOTIDE SEQUENCE [LARGE SCALE GENOMIC DNA]</scope>
    <source>
        <strain evidence="2 3">JCM 10696</strain>
    </source>
</reference>
<dbReference type="Proteomes" id="UP001500665">
    <property type="component" value="Unassembled WGS sequence"/>
</dbReference>
<evidence type="ECO:0008006" key="4">
    <source>
        <dbReference type="Google" id="ProtNLM"/>
    </source>
</evidence>
<feature type="region of interest" description="Disordered" evidence="1">
    <location>
        <begin position="1"/>
        <end position="21"/>
    </location>
</feature>
<evidence type="ECO:0000256" key="1">
    <source>
        <dbReference type="SAM" id="MobiDB-lite"/>
    </source>
</evidence>
<evidence type="ECO:0000313" key="2">
    <source>
        <dbReference type="EMBL" id="GAA0968905.1"/>
    </source>
</evidence>
<name>A0ABN1S0C5_9ACTN</name>
<evidence type="ECO:0000313" key="3">
    <source>
        <dbReference type="Proteomes" id="UP001500665"/>
    </source>
</evidence>
<protein>
    <recommendedName>
        <fullName evidence="4">Molecular chaperone DnaJ</fullName>
    </recommendedName>
</protein>
<feature type="compositionally biased region" description="Basic residues" evidence="1">
    <location>
        <begin position="1"/>
        <end position="11"/>
    </location>
</feature>
<dbReference type="RefSeq" id="WP_344247310.1">
    <property type="nucleotide sequence ID" value="NZ_BAAAHH010000060.1"/>
</dbReference>
<keyword evidence="3" id="KW-1185">Reference proteome</keyword>
<comment type="caution">
    <text evidence="2">The sequence shown here is derived from an EMBL/GenBank/DDBJ whole genome shotgun (WGS) entry which is preliminary data.</text>
</comment>
<dbReference type="EMBL" id="BAAAHH010000060">
    <property type="protein sequence ID" value="GAA0968905.1"/>
    <property type="molecule type" value="Genomic_DNA"/>
</dbReference>
<proteinExistence type="predicted"/>
<sequence>MSKAKKPKTKPAPKPPCTTCGGSGRIGVIRTFHPITGAVATKKPIPCTTCK</sequence>
<accession>A0ABN1S0C5</accession>